<feature type="non-terminal residue" evidence="2">
    <location>
        <position position="93"/>
    </location>
</feature>
<dbReference type="AlphaFoldDB" id="A0AAN4ZA72"/>
<organism evidence="2 3">
    <name type="scientific">Pristionchus mayeri</name>
    <dbReference type="NCBI Taxonomy" id="1317129"/>
    <lineage>
        <taxon>Eukaryota</taxon>
        <taxon>Metazoa</taxon>
        <taxon>Ecdysozoa</taxon>
        <taxon>Nematoda</taxon>
        <taxon>Chromadorea</taxon>
        <taxon>Rhabditida</taxon>
        <taxon>Rhabditina</taxon>
        <taxon>Diplogasteromorpha</taxon>
        <taxon>Diplogasteroidea</taxon>
        <taxon>Neodiplogasteridae</taxon>
        <taxon>Pristionchus</taxon>
    </lineage>
</organism>
<feature type="non-terminal residue" evidence="2">
    <location>
        <position position="1"/>
    </location>
</feature>
<proteinExistence type="predicted"/>
<comment type="caution">
    <text evidence="2">The sequence shown here is derived from an EMBL/GenBank/DDBJ whole genome shotgun (WGS) entry which is preliminary data.</text>
</comment>
<protein>
    <submittedName>
        <fullName evidence="2">Uncharacterized protein</fullName>
    </submittedName>
</protein>
<evidence type="ECO:0000313" key="3">
    <source>
        <dbReference type="Proteomes" id="UP001328107"/>
    </source>
</evidence>
<dbReference type="Proteomes" id="UP001328107">
    <property type="component" value="Unassembled WGS sequence"/>
</dbReference>
<evidence type="ECO:0000313" key="2">
    <source>
        <dbReference type="EMBL" id="GMR34813.1"/>
    </source>
</evidence>
<evidence type="ECO:0000256" key="1">
    <source>
        <dbReference type="SAM" id="MobiDB-lite"/>
    </source>
</evidence>
<keyword evidence="3" id="KW-1185">Reference proteome</keyword>
<reference evidence="3" key="1">
    <citation type="submission" date="2022-10" db="EMBL/GenBank/DDBJ databases">
        <title>Genome assembly of Pristionchus species.</title>
        <authorList>
            <person name="Yoshida K."/>
            <person name="Sommer R.J."/>
        </authorList>
    </citation>
    <scope>NUCLEOTIDE SEQUENCE [LARGE SCALE GENOMIC DNA]</scope>
    <source>
        <strain evidence="3">RS5460</strain>
    </source>
</reference>
<name>A0AAN4ZA72_9BILA</name>
<sequence>IKEEPLEFKEEPVDDHDGIKQEDQFFNLLGSVNENESMEIKDELVDDFLDMKRDEPIADSSDYYATDEIKEEPEEFKNEPLDEFADIKQEESV</sequence>
<feature type="compositionally biased region" description="Basic and acidic residues" evidence="1">
    <location>
        <begin position="75"/>
        <end position="93"/>
    </location>
</feature>
<gene>
    <name evidence="2" type="ORF">PMAYCL1PPCAC_05008</name>
</gene>
<feature type="region of interest" description="Disordered" evidence="1">
    <location>
        <begin position="1"/>
        <end position="20"/>
    </location>
</feature>
<dbReference type="EMBL" id="BTRK01000002">
    <property type="protein sequence ID" value="GMR34813.1"/>
    <property type="molecule type" value="Genomic_DNA"/>
</dbReference>
<accession>A0AAN4ZA72</accession>
<feature type="region of interest" description="Disordered" evidence="1">
    <location>
        <begin position="56"/>
        <end position="93"/>
    </location>
</feature>